<sequence length="172" mass="20418">MTKNEVIEFINRKKSKYTTYLNGLSKEQKFALIDEWHRAFSDVPSQSVEDAFAQHEKVSRFFPYVSELEKYMNVFDGSANDNSFPNRWYSHFPQKGEITYNDKDVEWATWDDWNHIPEELARRMKFEPDPSDPERLELLKEIQELQLETFGESSVDEAEEAQNMHNCHQIVS</sequence>
<protein>
    <recommendedName>
        <fullName evidence="3">Replicative helicase inhibitor G39P N-terminal domain-containing protein</fullName>
    </recommendedName>
</protein>
<gene>
    <name evidence="1" type="ORF">MOZ64_08640</name>
</gene>
<evidence type="ECO:0008006" key="3">
    <source>
        <dbReference type="Google" id="ProtNLM"/>
    </source>
</evidence>
<dbReference type="Gene3D" id="1.10.8.200">
    <property type="entry name" value="Replisome organizer (g39p helicase loader/inhibitor protein)"/>
    <property type="match status" value="1"/>
</dbReference>
<reference evidence="1 2" key="1">
    <citation type="submission" date="2022-03" db="EMBL/GenBank/DDBJ databases">
        <title>Novel taxa within the pig intestine.</title>
        <authorList>
            <person name="Wylensek D."/>
            <person name="Bishof K."/>
            <person name="Afrizal A."/>
            <person name="Clavel T."/>
        </authorList>
    </citation>
    <scope>NUCLEOTIDE SEQUENCE [LARGE SCALE GENOMIC DNA]</scope>
    <source>
        <strain evidence="1 2">Cla-KB-P134</strain>
    </source>
</reference>
<evidence type="ECO:0000313" key="1">
    <source>
        <dbReference type="EMBL" id="MDX8417898.1"/>
    </source>
</evidence>
<proteinExistence type="predicted"/>
<accession>A0ABU4WQ44</accession>
<dbReference type="EMBL" id="JALBUS010000014">
    <property type="protein sequence ID" value="MDX8417898.1"/>
    <property type="molecule type" value="Genomic_DNA"/>
</dbReference>
<dbReference type="Proteomes" id="UP001285244">
    <property type="component" value="Unassembled WGS sequence"/>
</dbReference>
<name>A0ABU4WQ44_9FIRM</name>
<keyword evidence="2" id="KW-1185">Reference proteome</keyword>
<comment type="caution">
    <text evidence="1">The sequence shown here is derived from an EMBL/GenBank/DDBJ whole genome shotgun (WGS) entry which is preliminary data.</text>
</comment>
<dbReference type="RefSeq" id="WP_320326167.1">
    <property type="nucleotide sequence ID" value="NZ_JALBUS010000014.1"/>
</dbReference>
<evidence type="ECO:0000313" key="2">
    <source>
        <dbReference type="Proteomes" id="UP001285244"/>
    </source>
</evidence>
<organism evidence="1 2">
    <name type="scientific">Absicoccus intestinalis</name>
    <dbReference type="NCBI Taxonomy" id="2926319"/>
    <lineage>
        <taxon>Bacteria</taxon>
        <taxon>Bacillati</taxon>
        <taxon>Bacillota</taxon>
        <taxon>Erysipelotrichia</taxon>
        <taxon>Erysipelotrichales</taxon>
        <taxon>Erysipelotrichaceae</taxon>
        <taxon>Absicoccus</taxon>
    </lineage>
</organism>